<dbReference type="AlphaFoldDB" id="S7VUH2"/>
<sequence length="84" mass="8770">MLQNILNLEGVTVLGKKQLENVSGGAQKCIITHSDGSSYMLILRSFSSSDSGASGAANNACVDDITNGETSGCHYDCEHDGFGQ</sequence>
<keyword evidence="2" id="KW-1185">Reference proteome</keyword>
<dbReference type="EMBL" id="ATMR01000095">
    <property type="protein sequence ID" value="EPR73022.1"/>
    <property type="molecule type" value="Genomic_DNA"/>
</dbReference>
<dbReference type="STRING" id="641526.ADIWIN_1803"/>
<reference evidence="1 2" key="1">
    <citation type="journal article" date="2013" name="Genome Announc.">
        <title>Draft Genome Sequence of Winogradskyella psychrotolerans RS-3T, Isolated from the Marine Transect of Kongsfjorden, Ny-Alesund, Svalbard, Arctic Ocean.</title>
        <authorList>
            <person name="Kumar Pinnaka A."/>
            <person name="Ara S."/>
            <person name="Singh A."/>
            <person name="Shivaji S."/>
        </authorList>
    </citation>
    <scope>NUCLEOTIDE SEQUENCE [LARGE SCALE GENOMIC DNA]</scope>
    <source>
        <strain evidence="1 2">RS-3</strain>
    </source>
</reference>
<organism evidence="1 2">
    <name type="scientific">Winogradskyella psychrotolerans RS-3</name>
    <dbReference type="NCBI Taxonomy" id="641526"/>
    <lineage>
        <taxon>Bacteria</taxon>
        <taxon>Pseudomonadati</taxon>
        <taxon>Bacteroidota</taxon>
        <taxon>Flavobacteriia</taxon>
        <taxon>Flavobacteriales</taxon>
        <taxon>Flavobacteriaceae</taxon>
        <taxon>Winogradskyella</taxon>
    </lineage>
</organism>
<accession>S7VUH2</accession>
<name>S7VUH2_9FLAO</name>
<protein>
    <submittedName>
        <fullName evidence="1">Uncharacterized protein</fullName>
    </submittedName>
</protein>
<evidence type="ECO:0000313" key="1">
    <source>
        <dbReference type="EMBL" id="EPR73022.1"/>
    </source>
</evidence>
<evidence type="ECO:0000313" key="2">
    <source>
        <dbReference type="Proteomes" id="UP000014962"/>
    </source>
</evidence>
<proteinExistence type="predicted"/>
<comment type="caution">
    <text evidence="1">The sequence shown here is derived from an EMBL/GenBank/DDBJ whole genome shotgun (WGS) entry which is preliminary data.</text>
</comment>
<dbReference type="OrthoDB" id="1164322at2"/>
<gene>
    <name evidence="1" type="ORF">ADIWIN_1803</name>
</gene>
<dbReference type="RefSeq" id="WP_020897620.1">
    <property type="nucleotide sequence ID" value="NZ_ATMR01000095.1"/>
</dbReference>
<dbReference type="Proteomes" id="UP000014962">
    <property type="component" value="Unassembled WGS sequence"/>
</dbReference>